<evidence type="ECO:0000313" key="3">
    <source>
        <dbReference type="Proteomes" id="UP000777438"/>
    </source>
</evidence>
<dbReference type="InterPro" id="IPR029021">
    <property type="entry name" value="Prot-tyrosine_phosphatase-like"/>
</dbReference>
<dbReference type="Proteomes" id="UP000777438">
    <property type="component" value="Unassembled WGS sequence"/>
</dbReference>
<accession>A0A9P9APA5</accession>
<dbReference type="OrthoDB" id="449382at2759"/>
<gene>
    <name evidence="2" type="ORF">B0T10DRAFT_62239</name>
</gene>
<dbReference type="InterPro" id="IPR026893">
    <property type="entry name" value="Tyr/Ser_Pase_IphP-type"/>
</dbReference>
<dbReference type="InterPro" id="IPR000387">
    <property type="entry name" value="Tyr_Pase_dom"/>
</dbReference>
<evidence type="ECO:0000259" key="1">
    <source>
        <dbReference type="PROSITE" id="PS50056"/>
    </source>
</evidence>
<proteinExistence type="predicted"/>
<protein>
    <submittedName>
        <fullName evidence="2">Protein-tyrosine phosphatase-like protein</fullName>
    </submittedName>
</protein>
<dbReference type="PROSITE" id="PS00383">
    <property type="entry name" value="TYR_PHOSPHATASE_1"/>
    <property type="match status" value="1"/>
</dbReference>
<dbReference type="PROSITE" id="PS50056">
    <property type="entry name" value="TYR_PHOSPHATASE_2"/>
    <property type="match status" value="1"/>
</dbReference>
<dbReference type="AlphaFoldDB" id="A0A9P9APA5"/>
<name>A0A9P9APA5_9HYPO</name>
<dbReference type="EMBL" id="JAGPYM010000013">
    <property type="protein sequence ID" value="KAH6887904.1"/>
    <property type="molecule type" value="Genomic_DNA"/>
</dbReference>
<dbReference type="InterPro" id="IPR016130">
    <property type="entry name" value="Tyr_Pase_AS"/>
</dbReference>
<dbReference type="SUPFAM" id="SSF52799">
    <property type="entry name" value="(Phosphotyrosine protein) phosphatases II"/>
    <property type="match status" value="1"/>
</dbReference>
<sequence length="266" mass="28725">MSDLAPPFVSVPGVPNFRDLGRTPIATRPGHSIKPGLVFRAAEPSRVTPAGIDALQALAISHVYDLRSTIEIQRHSQGIASWPGAERVFAPVFADKDYGPEAIALRFMQYSKGGTTGFVETYRTIWESGAGSFATILLHLASPDASPLLVHCTAGKDRTGVICAIILSLCGVDDETIAQEYSLTETGLAERKPEILASLMKHEALKDNPEGAERLLGARPESMLAALEALRQDQGSVEQYVLTKCALSREDIEQLRKNLIVSDATD</sequence>
<evidence type="ECO:0000313" key="2">
    <source>
        <dbReference type="EMBL" id="KAH6887904.1"/>
    </source>
</evidence>
<comment type="caution">
    <text evidence="2">The sequence shown here is derived from an EMBL/GenBank/DDBJ whole genome shotgun (WGS) entry which is preliminary data.</text>
</comment>
<dbReference type="Pfam" id="PF13350">
    <property type="entry name" value="Y_phosphatase3"/>
    <property type="match status" value="1"/>
</dbReference>
<reference evidence="2 3" key="1">
    <citation type="journal article" date="2021" name="Nat. Commun.">
        <title>Genetic determinants of endophytism in the Arabidopsis root mycobiome.</title>
        <authorList>
            <person name="Mesny F."/>
            <person name="Miyauchi S."/>
            <person name="Thiergart T."/>
            <person name="Pickel B."/>
            <person name="Atanasova L."/>
            <person name="Karlsson M."/>
            <person name="Huettel B."/>
            <person name="Barry K.W."/>
            <person name="Haridas S."/>
            <person name="Chen C."/>
            <person name="Bauer D."/>
            <person name="Andreopoulos W."/>
            <person name="Pangilinan J."/>
            <person name="LaButti K."/>
            <person name="Riley R."/>
            <person name="Lipzen A."/>
            <person name="Clum A."/>
            <person name="Drula E."/>
            <person name="Henrissat B."/>
            <person name="Kohler A."/>
            <person name="Grigoriev I.V."/>
            <person name="Martin F.M."/>
            <person name="Hacquard S."/>
        </authorList>
    </citation>
    <scope>NUCLEOTIDE SEQUENCE [LARGE SCALE GENOMIC DNA]</scope>
    <source>
        <strain evidence="2 3">MPI-CAGE-CH-0241</strain>
    </source>
</reference>
<dbReference type="PANTHER" id="PTHR31126:SF1">
    <property type="entry name" value="TYROSINE SPECIFIC PROTEIN PHOSPHATASES DOMAIN-CONTAINING PROTEIN"/>
    <property type="match status" value="1"/>
</dbReference>
<organism evidence="2 3">
    <name type="scientific">Thelonectria olida</name>
    <dbReference type="NCBI Taxonomy" id="1576542"/>
    <lineage>
        <taxon>Eukaryota</taxon>
        <taxon>Fungi</taxon>
        <taxon>Dikarya</taxon>
        <taxon>Ascomycota</taxon>
        <taxon>Pezizomycotina</taxon>
        <taxon>Sordariomycetes</taxon>
        <taxon>Hypocreomycetidae</taxon>
        <taxon>Hypocreales</taxon>
        <taxon>Nectriaceae</taxon>
        <taxon>Thelonectria</taxon>
    </lineage>
</organism>
<keyword evidence="3" id="KW-1185">Reference proteome</keyword>
<dbReference type="PANTHER" id="PTHR31126">
    <property type="entry name" value="TYROSINE-PROTEIN PHOSPHATASE"/>
    <property type="match status" value="1"/>
</dbReference>
<dbReference type="Gene3D" id="3.90.190.10">
    <property type="entry name" value="Protein tyrosine phosphatase superfamily"/>
    <property type="match status" value="1"/>
</dbReference>
<feature type="domain" description="Tyrosine specific protein phosphatases" evidence="1">
    <location>
        <begin position="116"/>
        <end position="196"/>
    </location>
</feature>
<dbReference type="GO" id="GO:0004721">
    <property type="term" value="F:phosphoprotein phosphatase activity"/>
    <property type="evidence" value="ECO:0007669"/>
    <property type="project" value="InterPro"/>
</dbReference>